<gene>
    <name evidence="1" type="ORF">BCY86_08365</name>
</gene>
<evidence type="ECO:0000313" key="2">
    <source>
        <dbReference type="Proteomes" id="UP000185544"/>
    </source>
</evidence>
<protein>
    <submittedName>
        <fullName evidence="1">Uncharacterized protein</fullName>
    </submittedName>
</protein>
<name>A0A1L6MZ27_9BACT</name>
<dbReference type="EMBL" id="CP016908">
    <property type="protein sequence ID" value="APS00688.1"/>
    <property type="molecule type" value="Genomic_DNA"/>
</dbReference>
<accession>A0A1L6MZ27</accession>
<keyword evidence="2" id="KW-1185">Reference proteome</keyword>
<sequence length="74" mass="8477">MTAINLDLSNKDLVCFGRESAGTILQEALQGKKIHRLALDNNHVFNPIYLPFILNQLSQIQIDILSLQERTKNW</sequence>
<proteinExistence type="predicted"/>
<dbReference type="AlphaFoldDB" id="A0A1L6MZ27"/>
<dbReference type="KEGG" id="pabo:BCY86_08365"/>
<evidence type="ECO:0000313" key="1">
    <source>
        <dbReference type="EMBL" id="APS00688.1"/>
    </source>
</evidence>
<reference evidence="1 2" key="1">
    <citation type="submission" date="2016-08" db="EMBL/GenBank/DDBJ databases">
        <title>Identification and validation of antigenic proteins from Pajaroellobacter abortibovis using de-novo genome sequence assembly and reverse vaccinology.</title>
        <authorList>
            <person name="Welly B.T."/>
            <person name="Miller M.R."/>
            <person name="Stott J.L."/>
            <person name="Blanchard M.T."/>
            <person name="Islas-Trejo A.D."/>
            <person name="O'Rourke S.M."/>
            <person name="Young A.E."/>
            <person name="Medrano J.F."/>
            <person name="Van Eenennaam A.L."/>
        </authorList>
    </citation>
    <scope>NUCLEOTIDE SEQUENCE [LARGE SCALE GENOMIC DNA]</scope>
    <source>
        <strain evidence="1 2">BTF92-0548A/99-0131</strain>
    </source>
</reference>
<organism evidence="1 2">
    <name type="scientific">Pajaroellobacter abortibovis</name>
    <dbReference type="NCBI Taxonomy" id="1882918"/>
    <lineage>
        <taxon>Bacteria</taxon>
        <taxon>Pseudomonadati</taxon>
        <taxon>Myxococcota</taxon>
        <taxon>Polyangia</taxon>
        <taxon>Polyangiales</taxon>
        <taxon>Polyangiaceae</taxon>
    </lineage>
</organism>
<dbReference type="Proteomes" id="UP000185544">
    <property type="component" value="Chromosome"/>
</dbReference>